<dbReference type="EMBL" id="SPHZ02000012">
    <property type="protein sequence ID" value="KAF0888693.1"/>
    <property type="molecule type" value="Genomic_DNA"/>
</dbReference>
<gene>
    <name evidence="1" type="ORF">E2562_016489</name>
</gene>
<evidence type="ECO:0000313" key="1">
    <source>
        <dbReference type="EMBL" id="KAF0888693.1"/>
    </source>
</evidence>
<keyword evidence="2" id="KW-1185">Reference proteome</keyword>
<dbReference type="Proteomes" id="UP000479710">
    <property type="component" value="Unassembled WGS sequence"/>
</dbReference>
<dbReference type="AlphaFoldDB" id="A0A6G1BMS4"/>
<comment type="caution">
    <text evidence="1">The sequence shown here is derived from an EMBL/GenBank/DDBJ whole genome shotgun (WGS) entry which is preliminary data.</text>
</comment>
<name>A0A6G1BMS4_9ORYZ</name>
<evidence type="ECO:0000313" key="2">
    <source>
        <dbReference type="Proteomes" id="UP000479710"/>
    </source>
</evidence>
<reference evidence="1 2" key="1">
    <citation type="submission" date="2019-11" db="EMBL/GenBank/DDBJ databases">
        <title>Whole genome sequence of Oryza granulata.</title>
        <authorList>
            <person name="Li W."/>
        </authorList>
    </citation>
    <scope>NUCLEOTIDE SEQUENCE [LARGE SCALE GENOMIC DNA]</scope>
    <source>
        <strain evidence="2">cv. Menghai</strain>
        <tissue evidence="1">Leaf</tissue>
    </source>
</reference>
<sequence length="59" mass="6434">MAGAPGSDAPKLGVARSDRETMVVRHQCGSQWRRWLASSSSYHAKRVRSSRFSDGTASP</sequence>
<protein>
    <submittedName>
        <fullName evidence="1">Uncharacterized protein</fullName>
    </submittedName>
</protein>
<organism evidence="1 2">
    <name type="scientific">Oryza meyeriana var. granulata</name>
    <dbReference type="NCBI Taxonomy" id="110450"/>
    <lineage>
        <taxon>Eukaryota</taxon>
        <taxon>Viridiplantae</taxon>
        <taxon>Streptophyta</taxon>
        <taxon>Embryophyta</taxon>
        <taxon>Tracheophyta</taxon>
        <taxon>Spermatophyta</taxon>
        <taxon>Magnoliopsida</taxon>
        <taxon>Liliopsida</taxon>
        <taxon>Poales</taxon>
        <taxon>Poaceae</taxon>
        <taxon>BOP clade</taxon>
        <taxon>Oryzoideae</taxon>
        <taxon>Oryzeae</taxon>
        <taxon>Oryzinae</taxon>
        <taxon>Oryza</taxon>
        <taxon>Oryza meyeriana</taxon>
    </lineage>
</organism>
<proteinExistence type="predicted"/>
<accession>A0A6G1BMS4</accession>